<evidence type="ECO:0000313" key="4">
    <source>
        <dbReference type="Proteomes" id="UP000541352"/>
    </source>
</evidence>
<dbReference type="Proteomes" id="UP000541352">
    <property type="component" value="Unassembled WGS sequence"/>
</dbReference>
<sequence>MKKSPLITSVVFAAGLLTSQALFAQKFLQKIKEKAQAATEGLNGSSSSRPTKALYEKQQADAAKTILEEKTIAKDSYGLGGIYYTRELFVCGSETNNLDKAIGKFLVSFEKQTNAVKLKLTPSYEAEGVSSLVLGRDDFPADLNLKVSAAIKQPRFDATLSKGAYYGFYAKHTQVEDGKVVKDTKETLRDCSVMHIVLIEPGILLMTNGSGLYYIPKGGRTPDDVAREKLDPVAVLYTKDKESKAKSLTDEQLYDLLVTHQKAFQKRYDLQIDGQKEALRELEGASTPRTSNNGGSNTSTSTNKEKPAKTTEKTFKIELQNLTSEDVYFTVKGMSNSLQRIGSKFISSVYVKPGVTIVTKSGKLIATITEDTKPSTRFKIE</sequence>
<evidence type="ECO:0000313" key="3">
    <source>
        <dbReference type="EMBL" id="MBB3840007.1"/>
    </source>
</evidence>
<keyword evidence="2" id="KW-0732">Signal</keyword>
<organism evidence="3 4">
    <name type="scientific">Runella defluvii</name>
    <dbReference type="NCBI Taxonomy" id="370973"/>
    <lineage>
        <taxon>Bacteria</taxon>
        <taxon>Pseudomonadati</taxon>
        <taxon>Bacteroidota</taxon>
        <taxon>Cytophagia</taxon>
        <taxon>Cytophagales</taxon>
        <taxon>Spirosomataceae</taxon>
        <taxon>Runella</taxon>
    </lineage>
</organism>
<comment type="caution">
    <text evidence="3">The sequence shown here is derived from an EMBL/GenBank/DDBJ whole genome shotgun (WGS) entry which is preliminary data.</text>
</comment>
<proteinExistence type="predicted"/>
<gene>
    <name evidence="3" type="ORF">FHS57_004020</name>
</gene>
<name>A0A7W5ZM84_9BACT</name>
<evidence type="ECO:0000256" key="1">
    <source>
        <dbReference type="SAM" id="MobiDB-lite"/>
    </source>
</evidence>
<evidence type="ECO:0000256" key="2">
    <source>
        <dbReference type="SAM" id="SignalP"/>
    </source>
</evidence>
<feature type="compositionally biased region" description="Basic and acidic residues" evidence="1">
    <location>
        <begin position="303"/>
        <end position="312"/>
    </location>
</feature>
<dbReference type="EMBL" id="JACIBY010000009">
    <property type="protein sequence ID" value="MBB3840007.1"/>
    <property type="molecule type" value="Genomic_DNA"/>
</dbReference>
<reference evidence="3 4" key="1">
    <citation type="submission" date="2020-08" db="EMBL/GenBank/DDBJ databases">
        <title>Genomic Encyclopedia of Type Strains, Phase IV (KMG-IV): sequencing the most valuable type-strain genomes for metagenomic binning, comparative biology and taxonomic classification.</title>
        <authorList>
            <person name="Goeker M."/>
        </authorList>
    </citation>
    <scope>NUCLEOTIDE SEQUENCE [LARGE SCALE GENOMIC DNA]</scope>
    <source>
        <strain evidence="3 4">DSM 17976</strain>
    </source>
</reference>
<feature type="compositionally biased region" description="Low complexity" evidence="1">
    <location>
        <begin position="290"/>
        <end position="302"/>
    </location>
</feature>
<keyword evidence="4" id="KW-1185">Reference proteome</keyword>
<feature type="region of interest" description="Disordered" evidence="1">
    <location>
        <begin position="282"/>
        <end position="312"/>
    </location>
</feature>
<accession>A0A7W5ZM84</accession>
<dbReference type="AlphaFoldDB" id="A0A7W5ZM84"/>
<protein>
    <submittedName>
        <fullName evidence="3">Uncharacterized protein</fullName>
    </submittedName>
</protein>
<dbReference type="RefSeq" id="WP_183976720.1">
    <property type="nucleotide sequence ID" value="NZ_JACIBY010000009.1"/>
</dbReference>
<feature type="chain" id="PRO_5030708171" evidence="2">
    <location>
        <begin position="25"/>
        <end position="381"/>
    </location>
</feature>
<feature type="signal peptide" evidence="2">
    <location>
        <begin position="1"/>
        <end position="24"/>
    </location>
</feature>